<dbReference type="Proteomes" id="UP001597212">
    <property type="component" value="Unassembled WGS sequence"/>
</dbReference>
<gene>
    <name evidence="1" type="ORF">ACFQ5K_03255</name>
</gene>
<dbReference type="PANTHER" id="PTHR36433:SF2">
    <property type="entry name" value="YXEA FAMILY PROTEIN"/>
    <property type="match status" value="1"/>
</dbReference>
<evidence type="ECO:0000313" key="1">
    <source>
        <dbReference type="EMBL" id="MFD1440407.1"/>
    </source>
</evidence>
<dbReference type="EMBL" id="JBHTOK010000014">
    <property type="protein sequence ID" value="MFD1440407.1"/>
    <property type="molecule type" value="Genomic_DNA"/>
</dbReference>
<comment type="caution">
    <text evidence="1">The sequence shown here is derived from an EMBL/GenBank/DDBJ whole genome shotgun (WGS) entry which is preliminary data.</text>
</comment>
<organism evidence="1 2">
    <name type="scientific">Lacticaseibacillus hegangensis</name>
    <dbReference type="NCBI Taxonomy" id="2486010"/>
    <lineage>
        <taxon>Bacteria</taxon>
        <taxon>Bacillati</taxon>
        <taxon>Bacillota</taxon>
        <taxon>Bacilli</taxon>
        <taxon>Lactobacillales</taxon>
        <taxon>Lactobacillaceae</taxon>
        <taxon>Lacticaseibacillus</taxon>
    </lineage>
</organism>
<dbReference type="InterPro" id="IPR006542">
    <property type="entry name" value="DUF1093"/>
</dbReference>
<dbReference type="Pfam" id="PF06486">
    <property type="entry name" value="DUF1093"/>
    <property type="match status" value="1"/>
</dbReference>
<dbReference type="Gene3D" id="2.40.50.480">
    <property type="match status" value="1"/>
</dbReference>
<name>A0ABW4CSP7_9LACO</name>
<dbReference type="SUPFAM" id="SSF159121">
    <property type="entry name" value="BC4932-like"/>
    <property type="match status" value="1"/>
</dbReference>
<dbReference type="NCBIfam" id="TIGR01655">
    <property type="entry name" value="yxeA_fam"/>
    <property type="match status" value="1"/>
</dbReference>
<sequence>MKKLLVGLIVVVALAFGGYKLVAVLSYGGISYYTKVTTGGEQITEKSDQGRSYTDYRYRLTGYDKTGHSRLLDFNANKARPLKRGAYLKLVYNANKGVTSWQAVDPGLVPEPALSRLN</sequence>
<protein>
    <submittedName>
        <fullName evidence="1">YxeA family protein</fullName>
    </submittedName>
</protein>
<dbReference type="PANTHER" id="PTHR36433">
    <property type="entry name" value="HYPOTHETICAL CYTOSOLIC PROTEIN"/>
    <property type="match status" value="1"/>
</dbReference>
<evidence type="ECO:0000313" key="2">
    <source>
        <dbReference type="Proteomes" id="UP001597212"/>
    </source>
</evidence>
<dbReference type="RefSeq" id="WP_125757327.1">
    <property type="nucleotide sequence ID" value="NZ_JBHTOK010000014.1"/>
</dbReference>
<dbReference type="InterPro" id="IPR036166">
    <property type="entry name" value="YxeA-like_sf"/>
</dbReference>
<accession>A0ABW4CSP7</accession>
<proteinExistence type="predicted"/>
<keyword evidence="2" id="KW-1185">Reference proteome</keyword>
<reference evidence="2" key="1">
    <citation type="journal article" date="2019" name="Int. J. Syst. Evol. Microbiol.">
        <title>The Global Catalogue of Microorganisms (GCM) 10K type strain sequencing project: providing services to taxonomists for standard genome sequencing and annotation.</title>
        <authorList>
            <consortium name="The Broad Institute Genomics Platform"/>
            <consortium name="The Broad Institute Genome Sequencing Center for Infectious Disease"/>
            <person name="Wu L."/>
            <person name="Ma J."/>
        </authorList>
    </citation>
    <scope>NUCLEOTIDE SEQUENCE [LARGE SCALE GENOMIC DNA]</scope>
    <source>
        <strain evidence="2">CCM 8912</strain>
    </source>
</reference>